<keyword evidence="4" id="KW-1185">Reference proteome</keyword>
<evidence type="ECO:0000256" key="1">
    <source>
        <dbReference type="SAM" id="MobiDB-lite"/>
    </source>
</evidence>
<organism evidence="3 4">
    <name type="scientific">Caloenas nicobarica</name>
    <name type="common">Nicobar pigeon</name>
    <dbReference type="NCBI Taxonomy" id="187106"/>
    <lineage>
        <taxon>Eukaryota</taxon>
        <taxon>Metazoa</taxon>
        <taxon>Chordata</taxon>
        <taxon>Craniata</taxon>
        <taxon>Vertebrata</taxon>
        <taxon>Euteleostomi</taxon>
        <taxon>Archelosauria</taxon>
        <taxon>Archosauria</taxon>
        <taxon>Dinosauria</taxon>
        <taxon>Saurischia</taxon>
        <taxon>Theropoda</taxon>
        <taxon>Coelurosauria</taxon>
        <taxon>Aves</taxon>
        <taxon>Neognathae</taxon>
        <taxon>Neoaves</taxon>
        <taxon>Columbimorphae</taxon>
        <taxon>Columbiformes</taxon>
        <taxon>Columbidae</taxon>
        <taxon>Caloenas</taxon>
    </lineage>
</organism>
<feature type="region of interest" description="Disordered" evidence="1">
    <location>
        <begin position="113"/>
        <end position="148"/>
    </location>
</feature>
<accession>A0A7K6T0B9</accession>
<evidence type="ECO:0000313" key="3">
    <source>
        <dbReference type="EMBL" id="NWX04044.1"/>
    </source>
</evidence>
<reference evidence="3 4" key="1">
    <citation type="submission" date="2019-09" db="EMBL/GenBank/DDBJ databases">
        <title>Bird 10,000 Genomes (B10K) Project - Family phase.</title>
        <authorList>
            <person name="Zhang G."/>
        </authorList>
    </citation>
    <scope>NUCLEOTIDE SEQUENCE [LARGE SCALE GENOMIC DNA]</scope>
    <source>
        <strain evidence="3">OUT-0007</strain>
        <tissue evidence="3">Blood</tissue>
    </source>
</reference>
<dbReference type="GO" id="GO:0044458">
    <property type="term" value="P:motile cilium assembly"/>
    <property type="evidence" value="ECO:0007669"/>
    <property type="project" value="TreeGrafter"/>
</dbReference>
<sequence>PVPAMEEALGTVCWWGLSPAIDLRLHREHDPPATPGPPPVTPPVTGNRPPAVPLGTEEAAALLVGAAEGRHVLLTAARARRGPPRDVTLFVAERRPESVSRQLLFLLLATEAPGRASPAGNGTRGPPPHRPTGTPSRYRHRHRPPAPPAARAATILELLGSVRVRPGTAAALSGAAARLRRWVAGTGNREPDGPAELELMKVR</sequence>
<dbReference type="PANTHER" id="PTHR22118">
    <property type="entry name" value="DYNEIN ASSEMBLY FACTOR 3, AXONEMAL"/>
    <property type="match status" value="1"/>
</dbReference>
<feature type="non-terminal residue" evidence="3">
    <location>
        <position position="1"/>
    </location>
</feature>
<dbReference type="InterPro" id="IPR039304">
    <property type="entry name" value="DNAAF3"/>
</dbReference>
<dbReference type="EMBL" id="VZSB01001617">
    <property type="protein sequence ID" value="NWX04044.1"/>
    <property type="molecule type" value="Genomic_DNA"/>
</dbReference>
<dbReference type="PANTHER" id="PTHR22118:SF14">
    <property type="entry name" value="DYNEIN AXONEMAL ASSEMBLY FACTOR 3"/>
    <property type="match status" value="1"/>
</dbReference>
<dbReference type="Proteomes" id="UP000546235">
    <property type="component" value="Unassembled WGS sequence"/>
</dbReference>
<proteinExistence type="predicted"/>
<name>A0A7K6T0B9_CALNI</name>
<protein>
    <submittedName>
        <fullName evidence="3">DAAF3 factor</fullName>
    </submittedName>
</protein>
<dbReference type="GO" id="GO:0070286">
    <property type="term" value="P:axonemal dynein complex assembly"/>
    <property type="evidence" value="ECO:0007669"/>
    <property type="project" value="InterPro"/>
</dbReference>
<dbReference type="AlphaFoldDB" id="A0A7K6T0B9"/>
<comment type="caution">
    <text evidence="3">The sequence shown here is derived from an EMBL/GenBank/DDBJ whole genome shotgun (WGS) entry which is preliminary data.</text>
</comment>
<feature type="domain" description="DUF4470" evidence="2">
    <location>
        <begin position="14"/>
        <end position="113"/>
    </location>
</feature>
<feature type="compositionally biased region" description="Pro residues" evidence="1">
    <location>
        <begin position="32"/>
        <end position="42"/>
    </location>
</feature>
<dbReference type="InterPro" id="IPR027974">
    <property type="entry name" value="DUF4470"/>
</dbReference>
<gene>
    <name evidence="3" type="primary">Dnaaf3</name>
    <name evidence="3" type="ORF">CALNIC_R15593</name>
</gene>
<dbReference type="Pfam" id="PF14737">
    <property type="entry name" value="DUF4470"/>
    <property type="match status" value="1"/>
</dbReference>
<evidence type="ECO:0000313" key="4">
    <source>
        <dbReference type="Proteomes" id="UP000546235"/>
    </source>
</evidence>
<evidence type="ECO:0000259" key="2">
    <source>
        <dbReference type="Pfam" id="PF14737"/>
    </source>
</evidence>
<feature type="region of interest" description="Disordered" evidence="1">
    <location>
        <begin position="27"/>
        <end position="48"/>
    </location>
</feature>
<feature type="non-terminal residue" evidence="3">
    <location>
        <position position="203"/>
    </location>
</feature>